<evidence type="ECO:0000313" key="2">
    <source>
        <dbReference type="Proteomes" id="UP000290365"/>
    </source>
</evidence>
<gene>
    <name evidence="1" type="ORF">EPA93_04290</name>
</gene>
<dbReference type="EMBL" id="CP035758">
    <property type="protein sequence ID" value="QBD75255.1"/>
    <property type="molecule type" value="Genomic_DNA"/>
</dbReference>
<proteinExistence type="predicted"/>
<name>A0A4P6JJG6_KTERU</name>
<keyword evidence="2" id="KW-1185">Reference proteome</keyword>
<dbReference type="Proteomes" id="UP000290365">
    <property type="component" value="Chromosome"/>
</dbReference>
<organism evidence="1 2">
    <name type="scientific">Ktedonosporobacter rubrisoli</name>
    <dbReference type="NCBI Taxonomy" id="2509675"/>
    <lineage>
        <taxon>Bacteria</taxon>
        <taxon>Bacillati</taxon>
        <taxon>Chloroflexota</taxon>
        <taxon>Ktedonobacteria</taxon>
        <taxon>Ktedonobacterales</taxon>
        <taxon>Ktedonosporobacteraceae</taxon>
        <taxon>Ktedonosporobacter</taxon>
    </lineage>
</organism>
<dbReference type="KEGG" id="kbs:EPA93_04290"/>
<evidence type="ECO:0000313" key="1">
    <source>
        <dbReference type="EMBL" id="QBD75255.1"/>
    </source>
</evidence>
<protein>
    <submittedName>
        <fullName evidence="1">Uncharacterized protein</fullName>
    </submittedName>
</protein>
<dbReference type="RefSeq" id="WP_129885854.1">
    <property type="nucleotide sequence ID" value="NZ_CP035758.1"/>
</dbReference>
<dbReference type="OrthoDB" id="155829at2"/>
<sequence length="156" mass="18023">MEAGNIPKDAARRWVLARMLDLAPATLGLPALKHASEHVLSPLPTEQSGINYEEYSSFLFKLWKQGYDDADATLGALRSRIRALHDKVLYIRKPERTRMLQLLCAYQLRFAHIAREQGHYAALFNILRQPLRWPTKRIFQPLKLLLILDEENSSMI</sequence>
<reference evidence="1 2" key="1">
    <citation type="submission" date="2019-01" db="EMBL/GenBank/DDBJ databases">
        <title>Ktedonosporobacter rubrisoli SCAWS-G2.</title>
        <authorList>
            <person name="Huang Y."/>
            <person name="Yan B."/>
        </authorList>
    </citation>
    <scope>NUCLEOTIDE SEQUENCE [LARGE SCALE GENOMIC DNA]</scope>
    <source>
        <strain evidence="1 2">SCAWS-G2</strain>
    </source>
</reference>
<accession>A0A4P6JJG6</accession>
<dbReference type="AlphaFoldDB" id="A0A4P6JJG6"/>